<protein>
    <submittedName>
        <fullName evidence="2">Uncharacterized protein</fullName>
    </submittedName>
</protein>
<gene>
    <name evidence="2" type="ORF">PTRG_12069</name>
</gene>
<evidence type="ECO:0000313" key="3">
    <source>
        <dbReference type="Proteomes" id="UP000001471"/>
    </source>
</evidence>
<dbReference type="EMBL" id="DS231641">
    <property type="protein sequence ID" value="EDU46217.1"/>
    <property type="molecule type" value="Genomic_DNA"/>
</dbReference>
<dbReference type="HOGENOM" id="CLU_1310683_0_0_1"/>
<proteinExistence type="predicted"/>
<accession>B2WQ01</accession>
<evidence type="ECO:0000256" key="1">
    <source>
        <dbReference type="SAM" id="MobiDB-lite"/>
    </source>
</evidence>
<evidence type="ECO:0000313" key="2">
    <source>
        <dbReference type="EMBL" id="EDU46217.1"/>
    </source>
</evidence>
<dbReference type="InParanoid" id="B2WQ01"/>
<organism evidence="2 3">
    <name type="scientific">Pyrenophora tritici-repentis (strain Pt-1C-BFP)</name>
    <name type="common">Wheat tan spot fungus</name>
    <name type="synonym">Drechslera tritici-repentis</name>
    <dbReference type="NCBI Taxonomy" id="426418"/>
    <lineage>
        <taxon>Eukaryota</taxon>
        <taxon>Fungi</taxon>
        <taxon>Dikarya</taxon>
        <taxon>Ascomycota</taxon>
        <taxon>Pezizomycotina</taxon>
        <taxon>Dothideomycetes</taxon>
        <taxon>Pleosporomycetidae</taxon>
        <taxon>Pleosporales</taxon>
        <taxon>Pleosporineae</taxon>
        <taxon>Pleosporaceae</taxon>
        <taxon>Pyrenophora</taxon>
    </lineage>
</organism>
<sequence length="210" mass="23005">MALSPTCKAITQGIASWTQETGDENGCFGWFWECIGWKKSSQDTLETRPNLSDQSSLGYCGASGSTVGSTKESVIDSSTSDVSCSSPTYYCYHKGCKEARTAPALIDWHVEKDHKGRCGYTATRQDEGSRNPANPKQDAATPTTSDANVTEKLRVLSILSCKADGYVDAFVQLEEQGMTKQWPQLYRLAEFHKLNNASVALEEFLNGFSS</sequence>
<reference evidence="3" key="1">
    <citation type="journal article" date="2013" name="G3 (Bethesda)">
        <title>Comparative genomics of a plant-pathogenic fungus, Pyrenophora tritici-repentis, reveals transduplication and the impact of repeat elements on pathogenicity and population divergence.</title>
        <authorList>
            <person name="Manning V.A."/>
            <person name="Pandelova I."/>
            <person name="Dhillon B."/>
            <person name="Wilhelm L.J."/>
            <person name="Goodwin S.B."/>
            <person name="Berlin A.M."/>
            <person name="Figueroa M."/>
            <person name="Freitag M."/>
            <person name="Hane J.K."/>
            <person name="Henrissat B."/>
            <person name="Holman W.H."/>
            <person name="Kodira C.D."/>
            <person name="Martin J."/>
            <person name="Oliver R.P."/>
            <person name="Robbertse B."/>
            <person name="Schackwitz W."/>
            <person name="Schwartz D.C."/>
            <person name="Spatafora J.W."/>
            <person name="Turgeon B.G."/>
            <person name="Yandava C."/>
            <person name="Young S."/>
            <person name="Zhou S."/>
            <person name="Zeng Q."/>
            <person name="Grigoriev I.V."/>
            <person name="Ma L.-J."/>
            <person name="Ciuffetti L.M."/>
        </authorList>
    </citation>
    <scope>NUCLEOTIDE SEQUENCE [LARGE SCALE GENOMIC DNA]</scope>
    <source>
        <strain evidence="3">Pt-1C-BFP</strain>
    </source>
</reference>
<name>B2WQ01_PYRTR</name>
<dbReference type="Proteomes" id="UP000001471">
    <property type="component" value="Unassembled WGS sequence"/>
</dbReference>
<dbReference type="AlphaFoldDB" id="B2WQ01"/>
<feature type="region of interest" description="Disordered" evidence="1">
    <location>
        <begin position="119"/>
        <end position="146"/>
    </location>
</feature>